<keyword evidence="2" id="KW-1185">Reference proteome</keyword>
<proteinExistence type="predicted"/>
<name>A0ACA9QE60_9GLOM</name>
<dbReference type="Proteomes" id="UP000789920">
    <property type="component" value="Unassembled WGS sequence"/>
</dbReference>
<sequence length="97" mass="11001">SPVGYKTWVLECITEQKIYDKFYDALRAINDPTELRDVTNKLLEKENNSGVIFVRVFEFCYSEKNSLSSSLIEATETTSAGKKKGREDQVSGHSMSK</sequence>
<comment type="caution">
    <text evidence="1">The sequence shown here is derived from an EMBL/GenBank/DDBJ whole genome shotgun (WGS) entry which is preliminary data.</text>
</comment>
<reference evidence="1" key="1">
    <citation type="submission" date="2021-06" db="EMBL/GenBank/DDBJ databases">
        <authorList>
            <person name="Kallberg Y."/>
            <person name="Tangrot J."/>
            <person name="Rosling A."/>
        </authorList>
    </citation>
    <scope>NUCLEOTIDE SEQUENCE</scope>
    <source>
        <strain evidence="1">MA461A</strain>
    </source>
</reference>
<gene>
    <name evidence="1" type="ORF">RPERSI_LOCUS13838</name>
</gene>
<dbReference type="EMBL" id="CAJVQC010031129">
    <property type="protein sequence ID" value="CAG8747636.1"/>
    <property type="molecule type" value="Genomic_DNA"/>
</dbReference>
<protein>
    <submittedName>
        <fullName evidence="1">2211_t:CDS:1</fullName>
    </submittedName>
</protein>
<accession>A0ACA9QE60</accession>
<evidence type="ECO:0000313" key="2">
    <source>
        <dbReference type="Proteomes" id="UP000789920"/>
    </source>
</evidence>
<feature type="non-terminal residue" evidence="1">
    <location>
        <position position="1"/>
    </location>
</feature>
<evidence type="ECO:0000313" key="1">
    <source>
        <dbReference type="EMBL" id="CAG8747636.1"/>
    </source>
</evidence>
<organism evidence="1 2">
    <name type="scientific">Racocetra persica</name>
    <dbReference type="NCBI Taxonomy" id="160502"/>
    <lineage>
        <taxon>Eukaryota</taxon>
        <taxon>Fungi</taxon>
        <taxon>Fungi incertae sedis</taxon>
        <taxon>Mucoromycota</taxon>
        <taxon>Glomeromycotina</taxon>
        <taxon>Glomeromycetes</taxon>
        <taxon>Diversisporales</taxon>
        <taxon>Gigasporaceae</taxon>
        <taxon>Racocetra</taxon>
    </lineage>
</organism>